<keyword evidence="1" id="KW-1133">Transmembrane helix</keyword>
<feature type="transmembrane region" description="Helical" evidence="1">
    <location>
        <begin position="21"/>
        <end position="43"/>
    </location>
</feature>
<evidence type="ECO:0000256" key="1">
    <source>
        <dbReference type="SAM" id="Phobius"/>
    </source>
</evidence>
<evidence type="ECO:0000313" key="2">
    <source>
        <dbReference type="EMBL" id="XBO48822.1"/>
    </source>
</evidence>
<accession>A0AAU7K8B8</accession>
<sequence>MRKFKLFSLADGYKQMEKVSKIVVTGFAGTTFMTAASELMSLLGKEEFREPRLLRKITGRLAPFLSKNWQLLMGWGAHYCMGFIFAAIYVQLWESGKIKHNLRNGFILGIASGILGLLIWRATFSWHPLPPSVNRLNFYLQRIPAHVVFAVFGTVAYQIITDRQDVRHHEK</sequence>
<dbReference type="RefSeq" id="WP_406826163.1">
    <property type="nucleotide sequence ID" value="NZ_CP157485.1"/>
</dbReference>
<keyword evidence="1" id="KW-0472">Membrane</keyword>
<dbReference type="AlphaFoldDB" id="A0AAU7K8B8"/>
<keyword evidence="1" id="KW-0812">Transmembrane</keyword>
<protein>
    <recommendedName>
        <fullName evidence="3">DUF1440 domain-containing protein</fullName>
    </recommendedName>
</protein>
<dbReference type="EMBL" id="CP157485">
    <property type="protein sequence ID" value="XBO48822.1"/>
    <property type="molecule type" value="Genomic_DNA"/>
</dbReference>
<feature type="transmembrane region" description="Helical" evidence="1">
    <location>
        <begin position="105"/>
        <end position="123"/>
    </location>
</feature>
<evidence type="ECO:0008006" key="3">
    <source>
        <dbReference type="Google" id="ProtNLM"/>
    </source>
</evidence>
<reference evidence="2" key="1">
    <citation type="submission" date="2024-05" db="EMBL/GenBank/DDBJ databases">
        <authorList>
            <person name="Kim S."/>
            <person name="Heo J."/>
            <person name="Choi H."/>
            <person name="Choi Y."/>
            <person name="Kwon S.-W."/>
            <person name="Kim Y."/>
        </authorList>
    </citation>
    <scope>NUCLEOTIDE SEQUENCE</scope>
    <source>
        <strain evidence="2">KACC 23697</strain>
    </source>
</reference>
<feature type="transmembrane region" description="Helical" evidence="1">
    <location>
        <begin position="143"/>
        <end position="161"/>
    </location>
</feature>
<gene>
    <name evidence="2" type="ORF">ABEG20_04315</name>
</gene>
<organism evidence="2">
    <name type="scientific">Pedobacter sp. KACC 23697</name>
    <dbReference type="NCBI Taxonomy" id="3149230"/>
    <lineage>
        <taxon>Bacteria</taxon>
        <taxon>Pseudomonadati</taxon>
        <taxon>Bacteroidota</taxon>
        <taxon>Sphingobacteriia</taxon>
        <taxon>Sphingobacteriales</taxon>
        <taxon>Sphingobacteriaceae</taxon>
        <taxon>Pedobacter</taxon>
    </lineage>
</organism>
<name>A0AAU7K8B8_9SPHI</name>
<proteinExistence type="predicted"/>
<feature type="transmembrane region" description="Helical" evidence="1">
    <location>
        <begin position="72"/>
        <end position="93"/>
    </location>
</feature>